<dbReference type="AlphaFoldDB" id="A0A0N4VX68"/>
<dbReference type="STRING" id="6290.A0A0N4VX68"/>
<comment type="catalytic activity">
    <reaction evidence="6">
        <text>glucuronate acceptor + UDP-alpha-D-glucuronate = acceptor beta-D-glucuronoside + UDP + H(+)</text>
        <dbReference type="Rhea" id="RHEA:21032"/>
        <dbReference type="ChEBI" id="CHEBI:15378"/>
        <dbReference type="ChEBI" id="CHEBI:58052"/>
        <dbReference type="ChEBI" id="CHEBI:58223"/>
        <dbReference type="ChEBI" id="CHEBI:132367"/>
        <dbReference type="ChEBI" id="CHEBI:132368"/>
        <dbReference type="EC" id="2.4.1.17"/>
    </reaction>
</comment>
<evidence type="ECO:0000256" key="6">
    <source>
        <dbReference type="ARBA" id="ARBA00047475"/>
    </source>
</evidence>
<evidence type="ECO:0000256" key="1">
    <source>
        <dbReference type="ARBA" id="ARBA00009995"/>
    </source>
</evidence>
<evidence type="ECO:0000313" key="9">
    <source>
        <dbReference type="Proteomes" id="UP000268014"/>
    </source>
</evidence>
<keyword evidence="7" id="KW-1133">Transmembrane helix</keyword>
<feature type="transmembrane region" description="Helical" evidence="7">
    <location>
        <begin position="155"/>
        <end position="177"/>
    </location>
</feature>
<dbReference type="InterPro" id="IPR002213">
    <property type="entry name" value="UDP_glucos_trans"/>
</dbReference>
<reference evidence="8 9" key="2">
    <citation type="submission" date="2018-11" db="EMBL/GenBank/DDBJ databases">
        <authorList>
            <consortium name="Pathogen Informatics"/>
        </authorList>
    </citation>
    <scope>NUCLEOTIDE SEQUENCE [LARGE SCALE GENOMIC DNA]</scope>
    <source>
        <strain evidence="8 9">MHpl1</strain>
    </source>
</reference>
<dbReference type="InterPro" id="IPR050271">
    <property type="entry name" value="UDP-glycosyltransferase"/>
</dbReference>
<keyword evidence="5" id="KW-0732">Signal</keyword>
<sequence length="312" mass="35642">MMEQAGEMNFYQRTKSLIGHGLIKFFWRRLIADPETALFREMISADFPDLLDLASKCPLIMANTNDFYEIPRPTLAKVVNIGGVGMTTRDVKPLPKDIEKIMQKGNGVVLFSFGSVAAAHQMPQEWKVIFMEAFKKLPNYQFLVRYEKDDLNGNFFSSILFAVMVFEVRILCISFILDMLPENVHLFQWLPQSDILQHPKTKAFITHGGYNSVQVSVLQQHWVFGLKRSNNGVIGTILPSNYLRINFLEKNQEYCGAWHYSDPFGPVPNHSFSLRLMLSFGSTLPQQKKRCVGHQSRTIVYGSNLSHLKGSQ</sequence>
<proteinExistence type="inferred from homology"/>
<reference evidence="10" key="1">
    <citation type="submission" date="2017-02" db="UniProtKB">
        <authorList>
            <consortium name="WormBaseParasite"/>
        </authorList>
    </citation>
    <scope>IDENTIFICATION</scope>
</reference>
<dbReference type="Pfam" id="PF00201">
    <property type="entry name" value="UDPGT"/>
    <property type="match status" value="1"/>
</dbReference>
<dbReference type="SUPFAM" id="SSF53756">
    <property type="entry name" value="UDP-Glycosyltransferase/glycogen phosphorylase"/>
    <property type="match status" value="1"/>
</dbReference>
<dbReference type="OrthoDB" id="5835829at2759"/>
<evidence type="ECO:0000256" key="4">
    <source>
        <dbReference type="ARBA" id="ARBA00022679"/>
    </source>
</evidence>
<gene>
    <name evidence="8" type="ORF">HPLM_LOCUS1889</name>
</gene>
<dbReference type="GO" id="GO:0015020">
    <property type="term" value="F:glucuronosyltransferase activity"/>
    <property type="evidence" value="ECO:0007669"/>
    <property type="project" value="UniProtKB-EC"/>
</dbReference>
<evidence type="ECO:0000256" key="7">
    <source>
        <dbReference type="SAM" id="Phobius"/>
    </source>
</evidence>
<protein>
    <recommendedName>
        <fullName evidence="2">glucuronosyltransferase</fullName>
        <ecNumber evidence="2">2.4.1.17</ecNumber>
    </recommendedName>
</protein>
<keyword evidence="9" id="KW-1185">Reference proteome</keyword>
<accession>A0A0N4VX68</accession>
<name>A0A0N4VX68_HAEPC</name>
<keyword evidence="7" id="KW-0812">Transmembrane</keyword>
<keyword evidence="4" id="KW-0808">Transferase</keyword>
<dbReference type="EC" id="2.4.1.17" evidence="2"/>
<dbReference type="PANTHER" id="PTHR48043">
    <property type="entry name" value="EG:EG0003.4 PROTEIN-RELATED"/>
    <property type="match status" value="1"/>
</dbReference>
<evidence type="ECO:0000256" key="2">
    <source>
        <dbReference type="ARBA" id="ARBA00012544"/>
    </source>
</evidence>
<evidence type="ECO:0000256" key="5">
    <source>
        <dbReference type="ARBA" id="ARBA00022729"/>
    </source>
</evidence>
<dbReference type="Gene3D" id="3.40.50.2000">
    <property type="entry name" value="Glycogen Phosphorylase B"/>
    <property type="match status" value="1"/>
</dbReference>
<dbReference type="PANTHER" id="PTHR48043:SF145">
    <property type="entry name" value="FI06409P-RELATED"/>
    <property type="match status" value="1"/>
</dbReference>
<dbReference type="EMBL" id="UZAF01002989">
    <property type="protein sequence ID" value="VDO11853.1"/>
    <property type="molecule type" value="Genomic_DNA"/>
</dbReference>
<evidence type="ECO:0000313" key="8">
    <source>
        <dbReference type="EMBL" id="VDO11853.1"/>
    </source>
</evidence>
<keyword evidence="7" id="KW-0472">Membrane</keyword>
<dbReference type="Proteomes" id="UP000268014">
    <property type="component" value="Unassembled WGS sequence"/>
</dbReference>
<evidence type="ECO:0000256" key="3">
    <source>
        <dbReference type="ARBA" id="ARBA00022676"/>
    </source>
</evidence>
<keyword evidence="3" id="KW-0328">Glycosyltransferase</keyword>
<comment type="similarity">
    <text evidence="1">Belongs to the UDP-glycosyltransferase family.</text>
</comment>
<evidence type="ECO:0000313" key="10">
    <source>
        <dbReference type="WBParaSite" id="HPLM_0000188801-mRNA-1"/>
    </source>
</evidence>
<dbReference type="WBParaSite" id="HPLM_0000188801-mRNA-1">
    <property type="protein sequence ID" value="HPLM_0000188801-mRNA-1"/>
    <property type="gene ID" value="HPLM_0000188801"/>
</dbReference>
<organism evidence="10">
    <name type="scientific">Haemonchus placei</name>
    <name type="common">Barber's pole worm</name>
    <dbReference type="NCBI Taxonomy" id="6290"/>
    <lineage>
        <taxon>Eukaryota</taxon>
        <taxon>Metazoa</taxon>
        <taxon>Ecdysozoa</taxon>
        <taxon>Nematoda</taxon>
        <taxon>Chromadorea</taxon>
        <taxon>Rhabditida</taxon>
        <taxon>Rhabditina</taxon>
        <taxon>Rhabditomorpha</taxon>
        <taxon>Strongyloidea</taxon>
        <taxon>Trichostrongylidae</taxon>
        <taxon>Haemonchus</taxon>
    </lineage>
</organism>